<reference evidence="2" key="1">
    <citation type="submission" date="2019-11" db="EMBL/GenBank/DDBJ databases">
        <authorList>
            <person name="Kojima H."/>
        </authorList>
    </citation>
    <scope>NUCLEOTIDE SEQUENCE</scope>
    <source>
        <strain evidence="2">H1576</strain>
    </source>
</reference>
<dbReference type="AlphaFoldDB" id="A0A975GCZ1"/>
<dbReference type="GO" id="GO:0016887">
    <property type="term" value="F:ATP hydrolysis activity"/>
    <property type="evidence" value="ECO:0007669"/>
    <property type="project" value="InterPro"/>
</dbReference>
<dbReference type="GO" id="GO:0005524">
    <property type="term" value="F:ATP binding"/>
    <property type="evidence" value="ECO:0007669"/>
    <property type="project" value="InterPro"/>
</dbReference>
<gene>
    <name evidence="2" type="ORF">GJV85_08775</name>
</gene>
<dbReference type="Gene3D" id="3.40.50.300">
    <property type="entry name" value="P-loop containing nucleotide triphosphate hydrolases"/>
    <property type="match status" value="1"/>
</dbReference>
<feature type="domain" description="ATPase dynein-related AAA" evidence="1">
    <location>
        <begin position="190"/>
        <end position="343"/>
    </location>
</feature>
<evidence type="ECO:0000259" key="1">
    <source>
        <dbReference type="Pfam" id="PF07728"/>
    </source>
</evidence>
<name>A0A975GCZ1_9BACT</name>
<dbReference type="RefSeq" id="WP_207561018.1">
    <property type="nucleotide sequence ID" value="NZ_CP046072.1"/>
</dbReference>
<accession>A0A975GCZ1</accession>
<dbReference type="Proteomes" id="UP000671852">
    <property type="component" value="Chromosome"/>
</dbReference>
<evidence type="ECO:0000313" key="3">
    <source>
        <dbReference type="Proteomes" id="UP000671852"/>
    </source>
</evidence>
<dbReference type="KEGG" id="saqt:GJV85_08775"/>
<reference evidence="2" key="2">
    <citation type="submission" date="2021-04" db="EMBL/GenBank/DDBJ databases">
        <title>Isolation and characterization of a novel species of the genus Sulfurimonas.</title>
        <authorList>
            <person name="Fukui M."/>
        </authorList>
    </citation>
    <scope>NUCLEOTIDE SEQUENCE</scope>
    <source>
        <strain evidence="2">H1576</strain>
    </source>
</reference>
<evidence type="ECO:0000313" key="2">
    <source>
        <dbReference type="EMBL" id="QSZ42201.1"/>
    </source>
</evidence>
<proteinExistence type="predicted"/>
<sequence length="452" mass="51803">MTREEISWHIKVSKSKLNKLTFVKSGYVHSPFISQFAPVKKHEFNSSYYAMYSLVANPDVHFVTVLSYYDKKYILKCGDPYLAGMLTDETVENLVNQTLEKAESKNKKLPSILRASFKTTPRSSSCSFNQKNYEQSNDLCEHISNFLSDLPNEVLDNLYTKYTETLHGESTNGLSYDLQVKFDRYAFKKHILLEGDKGSGKTYAATSWGKDKKVTELFIGGHEQFESIDFLGHYIQKKSGDLAWKDGPLSEAFRKSKRGEKVLLIIDEILRIPKRELNILISALSPIDEKYVLRTGRALDSKNDIAMEEVIKTPVENLWVIGTTNIGANYAVEAMDEALIDRFKPIRKDTTQMELQKILMLKATKRNFPSEHVSKLMDFYSKMKRLETSKVISKIVNIRHLSEAIELAKNPKEIREIIIDSKLIWVERDYNGYPNVEQLSAVEAVIGQVYDC</sequence>
<protein>
    <submittedName>
        <fullName evidence="2">AAA domain-containing protein</fullName>
    </submittedName>
</protein>
<dbReference type="SUPFAM" id="SSF52540">
    <property type="entry name" value="P-loop containing nucleoside triphosphate hydrolases"/>
    <property type="match status" value="1"/>
</dbReference>
<dbReference type="InterPro" id="IPR011704">
    <property type="entry name" value="ATPase_dyneun-rel_AAA"/>
</dbReference>
<dbReference type="EMBL" id="CP046072">
    <property type="protein sequence ID" value="QSZ42201.1"/>
    <property type="molecule type" value="Genomic_DNA"/>
</dbReference>
<organism evidence="2 3">
    <name type="scientific">Sulfurimonas aquatica</name>
    <dbReference type="NCBI Taxonomy" id="2672570"/>
    <lineage>
        <taxon>Bacteria</taxon>
        <taxon>Pseudomonadati</taxon>
        <taxon>Campylobacterota</taxon>
        <taxon>Epsilonproteobacteria</taxon>
        <taxon>Campylobacterales</taxon>
        <taxon>Sulfurimonadaceae</taxon>
        <taxon>Sulfurimonas</taxon>
    </lineage>
</organism>
<keyword evidence="3" id="KW-1185">Reference proteome</keyword>
<dbReference type="Pfam" id="PF07728">
    <property type="entry name" value="AAA_5"/>
    <property type="match status" value="1"/>
</dbReference>
<dbReference type="InterPro" id="IPR027417">
    <property type="entry name" value="P-loop_NTPase"/>
</dbReference>